<evidence type="ECO:0000313" key="3">
    <source>
        <dbReference type="EMBL" id="OGG67047.1"/>
    </source>
</evidence>
<name>A0A1F6E0D2_9BACT</name>
<dbReference type="Pfam" id="PF11141">
    <property type="entry name" value="DUF2914"/>
    <property type="match status" value="1"/>
</dbReference>
<proteinExistence type="predicted"/>
<evidence type="ECO:0000313" key="4">
    <source>
        <dbReference type="Proteomes" id="UP000178572"/>
    </source>
</evidence>
<feature type="transmembrane region" description="Helical" evidence="1">
    <location>
        <begin position="20"/>
        <end position="41"/>
    </location>
</feature>
<keyword evidence="1" id="KW-1133">Transmembrane helix</keyword>
<organism evidence="3 4">
    <name type="scientific">Candidatus Kaiserbacteria bacterium RIFCSPHIGHO2_02_FULL_59_21</name>
    <dbReference type="NCBI Taxonomy" id="1798500"/>
    <lineage>
        <taxon>Bacteria</taxon>
        <taxon>Candidatus Kaiseribacteriota</taxon>
    </lineage>
</organism>
<dbReference type="Proteomes" id="UP000178572">
    <property type="component" value="Unassembled WGS sequence"/>
</dbReference>
<dbReference type="STRING" id="1798500.A3C21_02190"/>
<feature type="transmembrane region" description="Helical" evidence="1">
    <location>
        <begin position="170"/>
        <end position="191"/>
    </location>
</feature>
<sequence length="368" mass="41314">MVRPRLPKLPKSIEEAAEWYMRYVSPLSLVAALFIDTFFLLRRVDTLLTSLVLFFYLALAASIIVLISLIQTGRLRQWWLLAVTPILPVVSQFAFGGLFIAFLSLYSRSAAYSWSWIFVVALIVLLVANERFVRFYMHFAFQVSIFFTVLFSFLIFYIPLVFRAVSPEMFVASGVASLMAVAAFLRVQAYLTPELVRENLTGIARSVAVIFVTFNILYFTGAIPPLPLALKEAGIYHGIARAGDEYRALYEPVPWYRGYLLMPAVFHRAPGEPAYAFSAVFAPVGLSTTVYHEWQRLDETGRWVTVETVPFSIAGGREGGYRGYSVLYGIASGKWRVTVKTGHGQIIGRIAFDVVDVGEPVPLETVVR</sequence>
<keyword evidence="1" id="KW-0812">Transmembrane</keyword>
<keyword evidence="1" id="KW-0472">Membrane</keyword>
<feature type="transmembrane region" description="Helical" evidence="1">
    <location>
        <begin position="135"/>
        <end position="158"/>
    </location>
</feature>
<comment type="caution">
    <text evidence="3">The sequence shown here is derived from an EMBL/GenBank/DDBJ whole genome shotgun (WGS) entry which is preliminary data.</text>
</comment>
<evidence type="ECO:0000259" key="2">
    <source>
        <dbReference type="Pfam" id="PF11141"/>
    </source>
</evidence>
<feature type="transmembrane region" description="Helical" evidence="1">
    <location>
        <begin position="111"/>
        <end position="128"/>
    </location>
</feature>
<dbReference type="EMBL" id="MFLN01000029">
    <property type="protein sequence ID" value="OGG67047.1"/>
    <property type="molecule type" value="Genomic_DNA"/>
</dbReference>
<feature type="transmembrane region" description="Helical" evidence="1">
    <location>
        <begin position="79"/>
        <end position="105"/>
    </location>
</feature>
<protein>
    <recommendedName>
        <fullName evidence="2">DUF2914 domain-containing protein</fullName>
    </recommendedName>
</protein>
<feature type="transmembrane region" description="Helical" evidence="1">
    <location>
        <begin position="47"/>
        <end position="67"/>
    </location>
</feature>
<dbReference type="InterPro" id="IPR022606">
    <property type="entry name" value="DUF2914"/>
</dbReference>
<evidence type="ECO:0000256" key="1">
    <source>
        <dbReference type="SAM" id="Phobius"/>
    </source>
</evidence>
<feature type="domain" description="DUF2914" evidence="2">
    <location>
        <begin position="288"/>
        <end position="354"/>
    </location>
</feature>
<feature type="transmembrane region" description="Helical" evidence="1">
    <location>
        <begin position="203"/>
        <end position="221"/>
    </location>
</feature>
<accession>A0A1F6E0D2</accession>
<dbReference type="AlphaFoldDB" id="A0A1F6E0D2"/>
<reference evidence="3 4" key="1">
    <citation type="journal article" date="2016" name="Nat. Commun.">
        <title>Thousands of microbial genomes shed light on interconnected biogeochemical processes in an aquifer system.</title>
        <authorList>
            <person name="Anantharaman K."/>
            <person name="Brown C.T."/>
            <person name="Hug L.A."/>
            <person name="Sharon I."/>
            <person name="Castelle C.J."/>
            <person name="Probst A.J."/>
            <person name="Thomas B.C."/>
            <person name="Singh A."/>
            <person name="Wilkins M.J."/>
            <person name="Karaoz U."/>
            <person name="Brodie E.L."/>
            <person name="Williams K.H."/>
            <person name="Hubbard S.S."/>
            <person name="Banfield J.F."/>
        </authorList>
    </citation>
    <scope>NUCLEOTIDE SEQUENCE [LARGE SCALE GENOMIC DNA]</scope>
</reference>
<gene>
    <name evidence="3" type="ORF">A3C21_02190</name>
</gene>